<accession>A0ABN8MR35</accession>
<dbReference type="Proteomes" id="UP001159405">
    <property type="component" value="Unassembled WGS sequence"/>
</dbReference>
<dbReference type="InterPro" id="IPR001304">
    <property type="entry name" value="C-type_lectin-like"/>
</dbReference>
<dbReference type="Pfam" id="PF00059">
    <property type="entry name" value="Lectin_C"/>
    <property type="match status" value="1"/>
</dbReference>
<dbReference type="CDD" id="cd00037">
    <property type="entry name" value="CLECT"/>
    <property type="match status" value="1"/>
</dbReference>
<keyword evidence="3" id="KW-1185">Reference proteome</keyword>
<reference evidence="2 3" key="1">
    <citation type="submission" date="2022-05" db="EMBL/GenBank/DDBJ databases">
        <authorList>
            <consortium name="Genoscope - CEA"/>
            <person name="William W."/>
        </authorList>
    </citation>
    <scope>NUCLEOTIDE SEQUENCE [LARGE SCALE GENOMIC DNA]</scope>
</reference>
<protein>
    <recommendedName>
        <fullName evidence="1">C-type lectin domain-containing protein</fullName>
    </recommendedName>
</protein>
<sequence length="140" mass="15552">TALSVCFGFGGDLVSISDEKELDFVYKLSFKDTSDPVWIGLAYWFQKSTYFWSNGTSFNNSVSQSWFGSIPSNVSENKCVEISRNGSNITDCCKKNPRFICERAKGPLACSADGFLNGLSCYKENNKDTWTGAKQECIDS</sequence>
<dbReference type="InterPro" id="IPR050111">
    <property type="entry name" value="C-type_lectin/snaclec_domain"/>
</dbReference>
<name>A0ABN8MR35_9CNID</name>
<dbReference type="SUPFAM" id="SSF56436">
    <property type="entry name" value="C-type lectin-like"/>
    <property type="match status" value="1"/>
</dbReference>
<proteinExistence type="predicted"/>
<evidence type="ECO:0000313" key="3">
    <source>
        <dbReference type="Proteomes" id="UP001159405"/>
    </source>
</evidence>
<gene>
    <name evidence="2" type="ORF">PLOB_00016214</name>
</gene>
<feature type="non-terminal residue" evidence="2">
    <location>
        <position position="140"/>
    </location>
</feature>
<dbReference type="PROSITE" id="PS50041">
    <property type="entry name" value="C_TYPE_LECTIN_2"/>
    <property type="match status" value="1"/>
</dbReference>
<evidence type="ECO:0000259" key="1">
    <source>
        <dbReference type="PROSITE" id="PS50041"/>
    </source>
</evidence>
<dbReference type="PANTHER" id="PTHR22803">
    <property type="entry name" value="MANNOSE, PHOSPHOLIPASE, LECTIN RECEPTOR RELATED"/>
    <property type="match status" value="1"/>
</dbReference>
<dbReference type="InterPro" id="IPR016186">
    <property type="entry name" value="C-type_lectin-like/link_sf"/>
</dbReference>
<dbReference type="SMART" id="SM00034">
    <property type="entry name" value="CLECT"/>
    <property type="match status" value="1"/>
</dbReference>
<comment type="caution">
    <text evidence="2">The sequence shown here is derived from an EMBL/GenBank/DDBJ whole genome shotgun (WGS) entry which is preliminary data.</text>
</comment>
<feature type="domain" description="C-type lectin" evidence="1">
    <location>
        <begin position="1"/>
        <end position="102"/>
    </location>
</feature>
<dbReference type="Gene3D" id="3.10.100.10">
    <property type="entry name" value="Mannose-Binding Protein A, subunit A"/>
    <property type="match status" value="1"/>
</dbReference>
<organism evidence="2 3">
    <name type="scientific">Porites lobata</name>
    <dbReference type="NCBI Taxonomy" id="104759"/>
    <lineage>
        <taxon>Eukaryota</taxon>
        <taxon>Metazoa</taxon>
        <taxon>Cnidaria</taxon>
        <taxon>Anthozoa</taxon>
        <taxon>Hexacorallia</taxon>
        <taxon>Scleractinia</taxon>
        <taxon>Fungiina</taxon>
        <taxon>Poritidae</taxon>
        <taxon>Porites</taxon>
    </lineage>
</organism>
<feature type="non-terminal residue" evidence="2">
    <location>
        <position position="1"/>
    </location>
</feature>
<dbReference type="EMBL" id="CALNXK010000002">
    <property type="protein sequence ID" value="CAH3033995.1"/>
    <property type="molecule type" value="Genomic_DNA"/>
</dbReference>
<evidence type="ECO:0000313" key="2">
    <source>
        <dbReference type="EMBL" id="CAH3033995.1"/>
    </source>
</evidence>
<dbReference type="InterPro" id="IPR016187">
    <property type="entry name" value="CTDL_fold"/>
</dbReference>